<keyword evidence="5 6" id="KW-0472">Membrane</keyword>
<proteinExistence type="predicted"/>
<feature type="transmembrane region" description="Helical" evidence="6">
    <location>
        <begin position="21"/>
        <end position="38"/>
    </location>
</feature>
<evidence type="ECO:0000256" key="2">
    <source>
        <dbReference type="ARBA" id="ARBA00022475"/>
    </source>
</evidence>
<evidence type="ECO:0000313" key="7">
    <source>
        <dbReference type="EMBL" id="VAX37903.1"/>
    </source>
</evidence>
<keyword evidence="3 6" id="KW-0812">Transmembrane</keyword>
<evidence type="ECO:0000256" key="3">
    <source>
        <dbReference type="ARBA" id="ARBA00022692"/>
    </source>
</evidence>
<dbReference type="PANTHER" id="PTHR30558">
    <property type="entry name" value="EXBD MEMBRANE COMPONENT OF PMF-DRIVEN MACROMOLECULE IMPORT SYSTEM"/>
    <property type="match status" value="1"/>
</dbReference>
<organism evidence="7">
    <name type="scientific">hydrothermal vent metagenome</name>
    <dbReference type="NCBI Taxonomy" id="652676"/>
    <lineage>
        <taxon>unclassified sequences</taxon>
        <taxon>metagenomes</taxon>
        <taxon>ecological metagenomes</taxon>
    </lineage>
</organism>
<dbReference type="PANTHER" id="PTHR30558:SF3">
    <property type="entry name" value="BIOPOLYMER TRANSPORT PROTEIN EXBD-RELATED"/>
    <property type="match status" value="1"/>
</dbReference>
<sequence>MSKHIITAYQRQQPVIQMAPLIDIVFLTLVFFMTMSVFQQQESELSISVPKSSEATETVRSPGEIIVNVHKDGKIVVNQKTFSLDKLEQMLKKVSQLFPNQPVIIRADELAYHKFIVNVLDSCANANIWNISFSTMKQKNK</sequence>
<evidence type="ECO:0000256" key="6">
    <source>
        <dbReference type="SAM" id="Phobius"/>
    </source>
</evidence>
<dbReference type="GO" id="GO:0005886">
    <property type="term" value="C:plasma membrane"/>
    <property type="evidence" value="ECO:0007669"/>
    <property type="project" value="UniProtKB-SubCell"/>
</dbReference>
<dbReference type="InterPro" id="IPR003400">
    <property type="entry name" value="ExbD"/>
</dbReference>
<name>A0A3B1DM78_9ZZZZ</name>
<dbReference type="AlphaFoldDB" id="A0A3B1DM78"/>
<accession>A0A3B1DM78</accession>
<evidence type="ECO:0000256" key="5">
    <source>
        <dbReference type="ARBA" id="ARBA00023136"/>
    </source>
</evidence>
<evidence type="ECO:0000256" key="4">
    <source>
        <dbReference type="ARBA" id="ARBA00022989"/>
    </source>
</evidence>
<evidence type="ECO:0000256" key="1">
    <source>
        <dbReference type="ARBA" id="ARBA00004162"/>
    </source>
</evidence>
<keyword evidence="4 6" id="KW-1133">Transmembrane helix</keyword>
<gene>
    <name evidence="7" type="ORF">MNBD_UNCLBAC01-854</name>
</gene>
<dbReference type="GO" id="GO:0022857">
    <property type="term" value="F:transmembrane transporter activity"/>
    <property type="evidence" value="ECO:0007669"/>
    <property type="project" value="InterPro"/>
</dbReference>
<reference evidence="7" key="1">
    <citation type="submission" date="2018-06" db="EMBL/GenBank/DDBJ databases">
        <authorList>
            <person name="Zhirakovskaya E."/>
        </authorList>
    </citation>
    <scope>NUCLEOTIDE SEQUENCE</scope>
</reference>
<protein>
    <recommendedName>
        <fullName evidence="8">Biopolymer transport protein ExbD/TolR</fullName>
    </recommendedName>
</protein>
<dbReference type="EMBL" id="UOGJ01000143">
    <property type="protein sequence ID" value="VAX37903.1"/>
    <property type="molecule type" value="Genomic_DNA"/>
</dbReference>
<dbReference type="Pfam" id="PF02472">
    <property type="entry name" value="ExbD"/>
    <property type="match status" value="1"/>
</dbReference>
<comment type="subcellular location">
    <subcellularLocation>
        <location evidence="1">Cell membrane</location>
        <topology evidence="1">Single-pass membrane protein</topology>
    </subcellularLocation>
</comment>
<keyword evidence="2" id="KW-1003">Cell membrane</keyword>
<dbReference type="Gene3D" id="3.30.420.270">
    <property type="match status" value="1"/>
</dbReference>
<evidence type="ECO:0008006" key="8">
    <source>
        <dbReference type="Google" id="ProtNLM"/>
    </source>
</evidence>